<dbReference type="OrthoDB" id="674886at2"/>
<dbReference type="Gene3D" id="2.60.40.2340">
    <property type="match status" value="1"/>
</dbReference>
<evidence type="ECO:0000313" key="3">
    <source>
        <dbReference type="Proteomes" id="UP000249547"/>
    </source>
</evidence>
<reference evidence="2 3" key="1">
    <citation type="submission" date="2018-06" db="EMBL/GenBank/DDBJ databases">
        <title>Genomic Encyclopedia of Archaeal and Bacterial Type Strains, Phase II (KMG-II): from individual species to whole genera.</title>
        <authorList>
            <person name="Goeker M."/>
        </authorList>
    </citation>
    <scope>NUCLEOTIDE SEQUENCE [LARGE SCALE GENOMIC DNA]</scope>
    <source>
        <strain evidence="2 3">DSM 23857</strain>
    </source>
</reference>
<evidence type="ECO:0008006" key="4">
    <source>
        <dbReference type="Google" id="ProtNLM"/>
    </source>
</evidence>
<keyword evidence="1" id="KW-0732">Signal</keyword>
<comment type="caution">
    <text evidence="2">The sequence shown here is derived from an EMBL/GenBank/DDBJ whole genome shotgun (WGS) entry which is preliminary data.</text>
</comment>
<dbReference type="EMBL" id="QLLL01000005">
    <property type="protein sequence ID" value="RAJ04143.1"/>
    <property type="molecule type" value="Genomic_DNA"/>
</dbReference>
<gene>
    <name evidence="2" type="ORF">LX64_03021</name>
</gene>
<feature type="signal peptide" evidence="1">
    <location>
        <begin position="1"/>
        <end position="19"/>
    </location>
</feature>
<accession>A0A327QLC3</accession>
<evidence type="ECO:0000313" key="2">
    <source>
        <dbReference type="EMBL" id="RAJ04143.1"/>
    </source>
</evidence>
<dbReference type="AlphaFoldDB" id="A0A327QLC3"/>
<feature type="chain" id="PRO_5016375346" description="DUF5018 domain-containing protein" evidence="1">
    <location>
        <begin position="20"/>
        <end position="250"/>
    </location>
</feature>
<evidence type="ECO:0000256" key="1">
    <source>
        <dbReference type="SAM" id="SignalP"/>
    </source>
</evidence>
<name>A0A327QLC3_9BACT</name>
<keyword evidence="3" id="KW-1185">Reference proteome</keyword>
<sequence>MLHCKTFSLITNIFLSCLAATGCMWISSCTKTATNWIDKTADTVYDTVATQSSSAILAYGIANIPDDSIFAGIDHQNKLVTLYLPYYSTRYFIDEPKIAIPAGATITPGADSLIDVFAKTPTVYTVKGKDGSTSAYTLHIVVQQPGITLSELSTATTTRTVRSTAAITIAGDNFIPDFSATKVFIVNDAGYRLELIPNTSFFNTSKQISLRAIKTSYPGILDKIPWGLFYVEMEAYGLKAKMKYPINITN</sequence>
<proteinExistence type="predicted"/>
<organism evidence="2 3">
    <name type="scientific">Chitinophaga skermanii</name>
    <dbReference type="NCBI Taxonomy" id="331697"/>
    <lineage>
        <taxon>Bacteria</taxon>
        <taxon>Pseudomonadati</taxon>
        <taxon>Bacteroidota</taxon>
        <taxon>Chitinophagia</taxon>
        <taxon>Chitinophagales</taxon>
        <taxon>Chitinophagaceae</taxon>
        <taxon>Chitinophaga</taxon>
    </lineage>
</organism>
<dbReference type="Proteomes" id="UP000249547">
    <property type="component" value="Unassembled WGS sequence"/>
</dbReference>
<protein>
    <recommendedName>
        <fullName evidence="4">DUF5018 domain-containing protein</fullName>
    </recommendedName>
</protein>
<dbReference type="PROSITE" id="PS51257">
    <property type="entry name" value="PROKAR_LIPOPROTEIN"/>
    <property type="match status" value="1"/>
</dbReference>
<dbReference type="RefSeq" id="WP_148707329.1">
    <property type="nucleotide sequence ID" value="NZ_QLLL01000005.1"/>
</dbReference>